<name>A0A1H0RMK9_9PSEU</name>
<dbReference type="EMBL" id="FNJB01000008">
    <property type="protein sequence ID" value="SDP30620.1"/>
    <property type="molecule type" value="Genomic_DNA"/>
</dbReference>
<evidence type="ECO:0000313" key="2">
    <source>
        <dbReference type="Proteomes" id="UP000199651"/>
    </source>
</evidence>
<dbReference type="Proteomes" id="UP000199651">
    <property type="component" value="Unassembled WGS sequence"/>
</dbReference>
<dbReference type="SUPFAM" id="SSF55961">
    <property type="entry name" value="Bet v1-like"/>
    <property type="match status" value="1"/>
</dbReference>
<sequence>MIIAVTEEVDVAAPAEATWAAITDWARQGEWMLGTHVDVTAGDGRGVGSRLSAFTGVGPLGFTDTVDITAWDPPTRCAVRHTGTFVRGTGLFEVRPRGAESTFVWHERLEAGPVIGLGWKVVGPAFRAGIRYSLRRFARFAEAR</sequence>
<keyword evidence="2" id="KW-1185">Reference proteome</keyword>
<protein>
    <submittedName>
        <fullName evidence="1">Carbon monoxide dehydrogenase subunit G</fullName>
    </submittedName>
</protein>
<dbReference type="InterPro" id="IPR019587">
    <property type="entry name" value="Polyketide_cyclase/dehydratase"/>
</dbReference>
<dbReference type="STRING" id="504798.SAMN05421871_11331"/>
<dbReference type="Gene3D" id="3.30.530.20">
    <property type="match status" value="1"/>
</dbReference>
<dbReference type="Pfam" id="PF10604">
    <property type="entry name" value="Polyketide_cyc2"/>
    <property type="match status" value="1"/>
</dbReference>
<dbReference type="AlphaFoldDB" id="A0A1H0RMK9"/>
<accession>A0A1H0RMK9</accession>
<proteinExistence type="predicted"/>
<reference evidence="2" key="1">
    <citation type="submission" date="2016-10" db="EMBL/GenBank/DDBJ databases">
        <authorList>
            <person name="Varghese N."/>
            <person name="Submissions S."/>
        </authorList>
    </citation>
    <scope>NUCLEOTIDE SEQUENCE [LARGE SCALE GENOMIC DNA]</scope>
    <source>
        <strain evidence="2">IBRC-M 10655</strain>
    </source>
</reference>
<gene>
    <name evidence="1" type="ORF">SAMN05192558_10831</name>
</gene>
<dbReference type="InterPro" id="IPR023393">
    <property type="entry name" value="START-like_dom_sf"/>
</dbReference>
<organism evidence="1 2">
    <name type="scientific">Actinokineospora alba</name>
    <dbReference type="NCBI Taxonomy" id="504798"/>
    <lineage>
        <taxon>Bacteria</taxon>
        <taxon>Bacillati</taxon>
        <taxon>Actinomycetota</taxon>
        <taxon>Actinomycetes</taxon>
        <taxon>Pseudonocardiales</taxon>
        <taxon>Pseudonocardiaceae</taxon>
        <taxon>Actinokineospora</taxon>
    </lineage>
</organism>
<evidence type="ECO:0000313" key="1">
    <source>
        <dbReference type="EMBL" id="SDP30620.1"/>
    </source>
</evidence>